<accession>A0A8S9GAB5</accession>
<dbReference type="Proteomes" id="UP000712281">
    <property type="component" value="Unassembled WGS sequence"/>
</dbReference>
<organism evidence="1 2">
    <name type="scientific">Brassica cretica</name>
    <name type="common">Mustard</name>
    <dbReference type="NCBI Taxonomy" id="69181"/>
    <lineage>
        <taxon>Eukaryota</taxon>
        <taxon>Viridiplantae</taxon>
        <taxon>Streptophyta</taxon>
        <taxon>Embryophyta</taxon>
        <taxon>Tracheophyta</taxon>
        <taxon>Spermatophyta</taxon>
        <taxon>Magnoliopsida</taxon>
        <taxon>eudicotyledons</taxon>
        <taxon>Gunneridae</taxon>
        <taxon>Pentapetalae</taxon>
        <taxon>rosids</taxon>
        <taxon>malvids</taxon>
        <taxon>Brassicales</taxon>
        <taxon>Brassicaceae</taxon>
        <taxon>Brassiceae</taxon>
        <taxon>Brassica</taxon>
    </lineage>
</organism>
<evidence type="ECO:0000313" key="1">
    <source>
        <dbReference type="EMBL" id="KAF2542820.1"/>
    </source>
</evidence>
<protein>
    <submittedName>
        <fullName evidence="1">Uncharacterized protein</fullName>
    </submittedName>
</protein>
<comment type="caution">
    <text evidence="1">The sequence shown here is derived from an EMBL/GenBank/DDBJ whole genome shotgun (WGS) entry which is preliminary data.</text>
</comment>
<name>A0A8S9GAB5_BRACR</name>
<proteinExistence type="predicted"/>
<dbReference type="AlphaFoldDB" id="A0A8S9GAB5"/>
<evidence type="ECO:0000313" key="2">
    <source>
        <dbReference type="Proteomes" id="UP000712281"/>
    </source>
</evidence>
<sequence length="72" mass="8199">MASKLVKALIRSQILPSTRRHFSAPATTQLGEPTGDLVGNHTKKWMQIAISSSYMVFDSSRFLDSWNCVYWH</sequence>
<gene>
    <name evidence="1" type="ORF">F2Q68_00033271</name>
</gene>
<reference evidence="1" key="1">
    <citation type="submission" date="2019-12" db="EMBL/GenBank/DDBJ databases">
        <title>Genome sequencing and annotation of Brassica cretica.</title>
        <authorList>
            <person name="Studholme D.J."/>
            <person name="Sarris P.F."/>
        </authorList>
    </citation>
    <scope>NUCLEOTIDE SEQUENCE</scope>
    <source>
        <strain evidence="1">PFS-001/15</strain>
        <tissue evidence="1">Leaf</tissue>
    </source>
</reference>
<dbReference type="EMBL" id="QGKW02002005">
    <property type="protein sequence ID" value="KAF2542820.1"/>
    <property type="molecule type" value="Genomic_DNA"/>
</dbReference>